<dbReference type="SMART" id="SM00388">
    <property type="entry name" value="HisKA"/>
    <property type="match status" value="1"/>
</dbReference>
<dbReference type="CDD" id="cd00082">
    <property type="entry name" value="HisKA"/>
    <property type="match status" value="1"/>
</dbReference>
<evidence type="ECO:0000256" key="8">
    <source>
        <dbReference type="ARBA" id="ARBA00022741"/>
    </source>
</evidence>
<dbReference type="InterPro" id="IPR036097">
    <property type="entry name" value="HisK_dim/P_sf"/>
</dbReference>
<dbReference type="InterPro" id="IPR036890">
    <property type="entry name" value="HATPase_C_sf"/>
</dbReference>
<dbReference type="OrthoDB" id="14660at2"/>
<feature type="transmembrane region" description="Helical" evidence="14">
    <location>
        <begin position="166"/>
        <end position="187"/>
    </location>
</feature>
<dbReference type="InterPro" id="IPR005467">
    <property type="entry name" value="His_kinase_dom"/>
</dbReference>
<dbReference type="Proteomes" id="UP000262939">
    <property type="component" value="Unassembled WGS sequence"/>
</dbReference>
<evidence type="ECO:0000313" key="18">
    <source>
        <dbReference type="Proteomes" id="UP000262939"/>
    </source>
</evidence>
<evidence type="ECO:0000313" key="17">
    <source>
        <dbReference type="EMBL" id="RFU62819.1"/>
    </source>
</evidence>
<keyword evidence="6" id="KW-0808">Transferase</keyword>
<accession>A0A372LAM5</accession>
<name>A0A372LAM5_9BACI</name>
<dbReference type="Gene3D" id="1.10.287.130">
    <property type="match status" value="1"/>
</dbReference>
<evidence type="ECO:0000259" key="16">
    <source>
        <dbReference type="PROSITE" id="PS50885"/>
    </source>
</evidence>
<dbReference type="CDD" id="cd06225">
    <property type="entry name" value="HAMP"/>
    <property type="match status" value="1"/>
</dbReference>
<keyword evidence="12" id="KW-0902">Two-component regulatory system</keyword>
<keyword evidence="7 14" id="KW-0812">Transmembrane</keyword>
<dbReference type="GO" id="GO:0005524">
    <property type="term" value="F:ATP binding"/>
    <property type="evidence" value="ECO:0007669"/>
    <property type="project" value="UniProtKB-KW"/>
</dbReference>
<dbReference type="InterPro" id="IPR003594">
    <property type="entry name" value="HATPase_dom"/>
</dbReference>
<evidence type="ECO:0000259" key="15">
    <source>
        <dbReference type="PROSITE" id="PS50109"/>
    </source>
</evidence>
<dbReference type="EC" id="2.7.13.3" evidence="3"/>
<protein>
    <recommendedName>
        <fullName evidence="3">histidine kinase</fullName>
        <ecNumber evidence="3">2.7.13.3</ecNumber>
    </recommendedName>
</protein>
<dbReference type="GO" id="GO:0000155">
    <property type="term" value="F:phosphorelay sensor kinase activity"/>
    <property type="evidence" value="ECO:0007669"/>
    <property type="project" value="InterPro"/>
</dbReference>
<reference evidence="17 18" key="1">
    <citation type="submission" date="2018-08" db="EMBL/GenBank/DDBJ databases">
        <title>Bacillus chawlae sp. nov., Bacillus glennii sp. nov., and Bacillus saganii sp. nov. Isolated from the Vehicle Assembly Building at Kennedy Space Center where the Viking Spacecraft were Assembled.</title>
        <authorList>
            <person name="Seuylemezian A."/>
            <person name="Vaishampayan P."/>
        </authorList>
    </citation>
    <scope>NUCLEOTIDE SEQUENCE [LARGE SCALE GENOMIC DNA]</scope>
    <source>
        <strain evidence="17 18">V44-8</strain>
    </source>
</reference>
<evidence type="ECO:0000256" key="13">
    <source>
        <dbReference type="ARBA" id="ARBA00023136"/>
    </source>
</evidence>
<dbReference type="Pfam" id="PF02518">
    <property type="entry name" value="HATPase_c"/>
    <property type="match status" value="1"/>
</dbReference>
<keyword evidence="11 14" id="KW-1133">Transmembrane helix</keyword>
<dbReference type="InterPro" id="IPR003660">
    <property type="entry name" value="HAMP_dom"/>
</dbReference>
<evidence type="ECO:0000256" key="4">
    <source>
        <dbReference type="ARBA" id="ARBA00022475"/>
    </source>
</evidence>
<evidence type="ECO:0000256" key="9">
    <source>
        <dbReference type="ARBA" id="ARBA00022777"/>
    </source>
</evidence>
<dbReference type="RefSeq" id="WP_117322946.1">
    <property type="nucleotide sequence ID" value="NZ_QVTD01000008.1"/>
</dbReference>
<dbReference type="SUPFAM" id="SSF55874">
    <property type="entry name" value="ATPase domain of HSP90 chaperone/DNA topoisomerase II/histidine kinase"/>
    <property type="match status" value="1"/>
</dbReference>
<feature type="domain" description="Histidine kinase" evidence="15">
    <location>
        <begin position="255"/>
        <end position="444"/>
    </location>
</feature>
<sequence length="453" mass="52190">MKWHNSIQFKFAVFVLIAIMFIPIVMPLTSMVTYIPGVFIEYENTPYEGFNELTEMWHSEARNLEGKEDSKIKKRLQELNDKYPKSEIFWVDHTGRTRDTFSYSGTLPGKWSVPYTIQFMKDSFDADPYTVVAFLGKKKDSGFMVIKVDRILLEPPVQRLSEGYNYAFIIVFLAFMLLFALLSYLFIRSIRKRLLRLKEAMEAKKGSGIPLAIKISKMDEIGQIEESFNSMVQALEGSRLREIQEEKLRRELIANLSHDIRTPLTTIRGHLNSINQEIDTAKGKAALETIDHKIDFLSGLIDNLFSYTLLSAGKYPCHLNRVEMNRFIREAAAGWYPILEEHEIEVELQMQQQPAFWTVDPNWIERIIDNLLQNVVRHAREGKFVEISLTDNQLIFKDKGRGFSQESKQKGAGIGMVIIDLMVREMGLEWEIESTGTGTTIYIRKLDASGSCL</sequence>
<dbReference type="Pfam" id="PF00512">
    <property type="entry name" value="HisKA"/>
    <property type="match status" value="1"/>
</dbReference>
<evidence type="ECO:0000256" key="1">
    <source>
        <dbReference type="ARBA" id="ARBA00000085"/>
    </source>
</evidence>
<keyword evidence="18" id="KW-1185">Reference proteome</keyword>
<dbReference type="PANTHER" id="PTHR45528">
    <property type="entry name" value="SENSOR HISTIDINE KINASE CPXA"/>
    <property type="match status" value="1"/>
</dbReference>
<dbReference type="InterPro" id="IPR003661">
    <property type="entry name" value="HisK_dim/P_dom"/>
</dbReference>
<dbReference type="PANTHER" id="PTHR45528:SF9">
    <property type="entry name" value="SENSOR HISTIDINE KINASE YBDK"/>
    <property type="match status" value="1"/>
</dbReference>
<comment type="caution">
    <text evidence="17">The sequence shown here is derived from an EMBL/GenBank/DDBJ whole genome shotgun (WGS) entry which is preliminary data.</text>
</comment>
<evidence type="ECO:0000256" key="11">
    <source>
        <dbReference type="ARBA" id="ARBA00022989"/>
    </source>
</evidence>
<dbReference type="EMBL" id="QVTD01000008">
    <property type="protein sequence ID" value="RFU62819.1"/>
    <property type="molecule type" value="Genomic_DNA"/>
</dbReference>
<dbReference type="AlphaFoldDB" id="A0A372LAM5"/>
<dbReference type="SMART" id="SM00387">
    <property type="entry name" value="HATPase_c"/>
    <property type="match status" value="1"/>
</dbReference>
<organism evidence="17 18">
    <name type="scientific">Peribacillus glennii</name>
    <dbReference type="NCBI Taxonomy" id="2303991"/>
    <lineage>
        <taxon>Bacteria</taxon>
        <taxon>Bacillati</taxon>
        <taxon>Bacillota</taxon>
        <taxon>Bacilli</taxon>
        <taxon>Bacillales</taxon>
        <taxon>Bacillaceae</taxon>
        <taxon>Peribacillus</taxon>
    </lineage>
</organism>
<dbReference type="SMART" id="SM00304">
    <property type="entry name" value="HAMP"/>
    <property type="match status" value="1"/>
</dbReference>
<evidence type="ECO:0000256" key="2">
    <source>
        <dbReference type="ARBA" id="ARBA00004651"/>
    </source>
</evidence>
<dbReference type="PROSITE" id="PS50109">
    <property type="entry name" value="HIS_KIN"/>
    <property type="match status" value="1"/>
</dbReference>
<evidence type="ECO:0000256" key="14">
    <source>
        <dbReference type="SAM" id="Phobius"/>
    </source>
</evidence>
<proteinExistence type="predicted"/>
<keyword evidence="9 17" id="KW-0418">Kinase</keyword>
<evidence type="ECO:0000256" key="3">
    <source>
        <dbReference type="ARBA" id="ARBA00012438"/>
    </source>
</evidence>
<keyword evidence="13 14" id="KW-0472">Membrane</keyword>
<evidence type="ECO:0000256" key="7">
    <source>
        <dbReference type="ARBA" id="ARBA00022692"/>
    </source>
</evidence>
<comment type="catalytic activity">
    <reaction evidence="1">
        <text>ATP + protein L-histidine = ADP + protein N-phospho-L-histidine.</text>
        <dbReference type="EC" id="2.7.13.3"/>
    </reaction>
</comment>
<evidence type="ECO:0000256" key="6">
    <source>
        <dbReference type="ARBA" id="ARBA00022679"/>
    </source>
</evidence>
<dbReference type="Gene3D" id="6.10.340.10">
    <property type="match status" value="1"/>
</dbReference>
<evidence type="ECO:0000256" key="5">
    <source>
        <dbReference type="ARBA" id="ARBA00022553"/>
    </source>
</evidence>
<dbReference type="PROSITE" id="PS50885">
    <property type="entry name" value="HAMP"/>
    <property type="match status" value="1"/>
</dbReference>
<evidence type="ECO:0000256" key="12">
    <source>
        <dbReference type="ARBA" id="ARBA00023012"/>
    </source>
</evidence>
<dbReference type="Pfam" id="PF00672">
    <property type="entry name" value="HAMP"/>
    <property type="match status" value="1"/>
</dbReference>
<dbReference type="SUPFAM" id="SSF47384">
    <property type="entry name" value="Homodimeric domain of signal transducing histidine kinase"/>
    <property type="match status" value="1"/>
</dbReference>
<dbReference type="InterPro" id="IPR050398">
    <property type="entry name" value="HssS/ArlS-like"/>
</dbReference>
<feature type="transmembrane region" description="Helical" evidence="14">
    <location>
        <begin position="12"/>
        <end position="35"/>
    </location>
</feature>
<keyword evidence="5" id="KW-0597">Phosphoprotein</keyword>
<comment type="subcellular location">
    <subcellularLocation>
        <location evidence="2">Cell membrane</location>
        <topology evidence="2">Multi-pass membrane protein</topology>
    </subcellularLocation>
</comment>
<evidence type="ECO:0000256" key="10">
    <source>
        <dbReference type="ARBA" id="ARBA00022840"/>
    </source>
</evidence>
<keyword evidence="8" id="KW-0547">Nucleotide-binding</keyword>
<dbReference type="GO" id="GO:0005886">
    <property type="term" value="C:plasma membrane"/>
    <property type="evidence" value="ECO:0007669"/>
    <property type="project" value="UniProtKB-SubCell"/>
</dbReference>
<dbReference type="Gene3D" id="3.30.565.10">
    <property type="entry name" value="Histidine kinase-like ATPase, C-terminal domain"/>
    <property type="match status" value="1"/>
</dbReference>
<feature type="domain" description="HAMP" evidence="16">
    <location>
        <begin position="188"/>
        <end position="240"/>
    </location>
</feature>
<gene>
    <name evidence="17" type="ORF">D0466_12730</name>
</gene>
<keyword evidence="10" id="KW-0067">ATP-binding</keyword>
<keyword evidence="4" id="KW-1003">Cell membrane</keyword>